<dbReference type="OrthoDB" id="4407663at2"/>
<keyword evidence="1" id="KW-0812">Transmembrane</keyword>
<gene>
    <name evidence="3" type="ORF">VV02_17670</name>
</gene>
<evidence type="ECO:0000259" key="2">
    <source>
        <dbReference type="Pfam" id="PF02517"/>
    </source>
</evidence>
<feature type="domain" description="CAAX prenyl protease 2/Lysostaphin resistance protein A-like" evidence="2">
    <location>
        <begin position="119"/>
        <end position="204"/>
    </location>
</feature>
<feature type="transmembrane region" description="Helical" evidence="1">
    <location>
        <begin position="77"/>
        <end position="99"/>
    </location>
</feature>
<dbReference type="RefSeq" id="WP_083450254.1">
    <property type="nucleotide sequence ID" value="NZ_CP011112.1"/>
</dbReference>
<protein>
    <recommendedName>
        <fullName evidence="2">CAAX prenyl protease 2/Lysostaphin resistance protein A-like domain-containing protein</fullName>
    </recommendedName>
</protein>
<dbReference type="KEGG" id="lmoi:VV02_17670"/>
<organism evidence="3 4">
    <name type="scientific">Luteipulveratus mongoliensis</name>
    <dbReference type="NCBI Taxonomy" id="571913"/>
    <lineage>
        <taxon>Bacteria</taxon>
        <taxon>Bacillati</taxon>
        <taxon>Actinomycetota</taxon>
        <taxon>Actinomycetes</taxon>
        <taxon>Micrococcales</taxon>
        <taxon>Dermacoccaceae</taxon>
        <taxon>Luteipulveratus</taxon>
    </lineage>
</organism>
<accession>A0A0K1JKL6</accession>
<dbReference type="Proteomes" id="UP000066480">
    <property type="component" value="Chromosome"/>
</dbReference>
<dbReference type="STRING" id="571913.VV02_17670"/>
<proteinExistence type="predicted"/>
<dbReference type="InterPro" id="IPR003675">
    <property type="entry name" value="Rce1/LyrA-like_dom"/>
</dbReference>
<evidence type="ECO:0000256" key="1">
    <source>
        <dbReference type="SAM" id="Phobius"/>
    </source>
</evidence>
<reference evidence="3 4" key="1">
    <citation type="submission" date="2015-03" db="EMBL/GenBank/DDBJ databases">
        <title>Luteipulveratus halotolerans sp. nov., a novel actinobacterium (Dermacoccaceae) from Sarawak, Malaysia.</title>
        <authorList>
            <person name="Juboi H."/>
            <person name="Basik A."/>
            <person name="Shamsul S.S."/>
            <person name="Arnold P."/>
            <person name="Schmitt E.K."/>
            <person name="Sanglier J.-J."/>
            <person name="Yeo T."/>
        </authorList>
    </citation>
    <scope>NUCLEOTIDE SEQUENCE [LARGE SCALE GENOMIC DNA]</scope>
    <source>
        <strain evidence="3 4">MN07-A0370</strain>
    </source>
</reference>
<sequence>MAAAGARTRRILVCAITAVVGTVLLALSLGTAPGDSRFYGLTLALAATWGLGAALSGPLPLWRSRAGDRPGQAARPALAGVLTGLSLTLVSTMGALVLAQVESLRSAIDDVIDIAQQGSYPVVVLLALLTGSVEELFFRGALYDALRDWHPAEVTVAAYALITVATGNLMLIVAAVLLGGVTARQRQVTGGVLAPILTHVIWSLGMVSVLPAVLEVTS</sequence>
<feature type="transmembrane region" description="Helical" evidence="1">
    <location>
        <begin position="192"/>
        <end position="214"/>
    </location>
</feature>
<dbReference type="GO" id="GO:0004175">
    <property type="term" value="F:endopeptidase activity"/>
    <property type="evidence" value="ECO:0007669"/>
    <property type="project" value="UniProtKB-ARBA"/>
</dbReference>
<name>A0A0K1JKL6_9MICO</name>
<feature type="transmembrane region" description="Helical" evidence="1">
    <location>
        <begin position="156"/>
        <end position="180"/>
    </location>
</feature>
<feature type="transmembrane region" description="Helical" evidence="1">
    <location>
        <begin position="12"/>
        <end position="32"/>
    </location>
</feature>
<keyword evidence="4" id="KW-1185">Reference proteome</keyword>
<dbReference type="AlphaFoldDB" id="A0A0K1JKL6"/>
<evidence type="ECO:0000313" key="4">
    <source>
        <dbReference type="Proteomes" id="UP000066480"/>
    </source>
</evidence>
<dbReference type="EMBL" id="CP011112">
    <property type="protein sequence ID" value="AKU17252.1"/>
    <property type="molecule type" value="Genomic_DNA"/>
</dbReference>
<evidence type="ECO:0000313" key="3">
    <source>
        <dbReference type="EMBL" id="AKU17252.1"/>
    </source>
</evidence>
<keyword evidence="1" id="KW-0472">Membrane</keyword>
<dbReference type="GO" id="GO:0080120">
    <property type="term" value="P:CAAX-box protein maturation"/>
    <property type="evidence" value="ECO:0007669"/>
    <property type="project" value="UniProtKB-ARBA"/>
</dbReference>
<dbReference type="Pfam" id="PF02517">
    <property type="entry name" value="Rce1-like"/>
    <property type="match status" value="1"/>
</dbReference>
<keyword evidence="1" id="KW-1133">Transmembrane helix</keyword>